<feature type="repeat" description="RCC1" evidence="7">
    <location>
        <begin position="14"/>
        <end position="69"/>
    </location>
</feature>
<gene>
    <name evidence="11" type="primary">LOC100898284</name>
</gene>
<dbReference type="SUPFAM" id="SSF56204">
    <property type="entry name" value="Hect, E3 ligase catalytic domain"/>
    <property type="match status" value="1"/>
</dbReference>
<dbReference type="InterPro" id="IPR035983">
    <property type="entry name" value="Hect_E3_ubiquitin_ligase"/>
</dbReference>
<dbReference type="GO" id="GO:0009966">
    <property type="term" value="P:regulation of signal transduction"/>
    <property type="evidence" value="ECO:0007669"/>
    <property type="project" value="UniProtKB-ARBA"/>
</dbReference>
<keyword evidence="2" id="KW-0963">Cytoplasm</keyword>
<feature type="repeat" description="RCC1" evidence="7">
    <location>
        <begin position="278"/>
        <end position="329"/>
    </location>
</feature>
<evidence type="ECO:0000313" key="11">
    <source>
        <dbReference type="RefSeq" id="XP_028968234.1"/>
    </source>
</evidence>
<evidence type="ECO:0000313" key="10">
    <source>
        <dbReference type="Proteomes" id="UP000694867"/>
    </source>
</evidence>
<dbReference type="PROSITE" id="PS50237">
    <property type="entry name" value="HECT"/>
    <property type="match status" value="1"/>
</dbReference>
<dbReference type="Gene3D" id="3.90.1750.10">
    <property type="entry name" value="Hect, E3 ligase catalytic domains"/>
    <property type="match status" value="1"/>
</dbReference>
<feature type="repeat" description="RCC1" evidence="7">
    <location>
        <begin position="226"/>
        <end position="277"/>
    </location>
</feature>
<keyword evidence="3" id="KW-0808">Transferase</keyword>
<dbReference type="PANTHER" id="PTHR45622:SF76">
    <property type="entry name" value="HECT AND RLD DOMAIN CONTAINING E3 UBIQUITIN LIGASE 4, ISOFORM C"/>
    <property type="match status" value="1"/>
</dbReference>
<dbReference type="GO" id="GO:0016567">
    <property type="term" value="P:protein ubiquitination"/>
    <property type="evidence" value="ECO:0007669"/>
    <property type="project" value="TreeGrafter"/>
</dbReference>
<dbReference type="GO" id="GO:0005737">
    <property type="term" value="C:cytoplasm"/>
    <property type="evidence" value="ECO:0007669"/>
    <property type="project" value="UniProtKB-SubCell"/>
</dbReference>
<dbReference type="Pfam" id="PF00632">
    <property type="entry name" value="HECT"/>
    <property type="match status" value="1"/>
</dbReference>
<feature type="repeat" description="RCC1" evidence="7">
    <location>
        <begin position="120"/>
        <end position="172"/>
    </location>
</feature>
<evidence type="ECO:0000256" key="7">
    <source>
        <dbReference type="PROSITE-ProRule" id="PRU00235"/>
    </source>
</evidence>
<dbReference type="SUPFAM" id="SSF50985">
    <property type="entry name" value="RCC1/BLIP-II"/>
    <property type="match status" value="1"/>
</dbReference>
<feature type="active site" description="Glycyl thioester intermediate" evidence="6">
    <location>
        <position position="1084"/>
    </location>
</feature>
<dbReference type="CDD" id="cd00078">
    <property type="entry name" value="HECTc"/>
    <property type="match status" value="1"/>
</dbReference>
<dbReference type="AlphaFoldDB" id="A0AAJ7WID4"/>
<sequence length="1116" mass="125424">MNRMGSRSRSRQRAQNWTLGFGNTNSGELGLGGIEDHIVRVPRSIPQLEGIRVRQIATGAHHTLVLTSHGRVLSCGSNDHDQLGQEVSTTKPEPVTALQCLRIVQVCCGQQHSMALTEAGQVYMWGSNSKGQLGNGEGQESRLSPRFVKTLAPFTVVQIACGSNHCLALLNNGALYAWGDNGNGQLGIGTVGEPQRVPVEVTNLLGLPLSQIACGANHSMVLSKSGVIFVWGSNRFGQLGLSDNKDRAFPTLLKTLRQQHVKFIAAGGAHSAALTAHGGVFTFGSGSYGQLGHGSKNDQLTPMKIQELMGTTITQIALGRCHTVCYAPTVGKVFTFGLGGNGQLGSSVSMVSTPTPLAGNWGKSLEIKLFRRSSTKSDQTNQIDWSEKLNEESIPRDDPGESHEPLDPEDIDMEVEESPDEEEEPAIELQSRELLVYSIFAGGDRSFLVCHESKQLSENRPADYRIRPKIQEISTLEIDILESLPFLKKDEQVPEDIMNYLEPILSSLACLNGSFLVEDDGHYNCTGLNHGIDVELAMRGLKSLEDTKNTSLQEFIGAQLSELLSKMQLMSTNPTDIECIRVFFLVPLCHLYRRIPQYLDSITNPYHRSLLRLKQTAARIVSSWFGLYDEHMFGDFVRSVKSIIDHVLIYSKNDTMSLEYALKTLRILNGVNREKLIVPFEEFYIEILHQHISIEKDYQEWSMLSPDVRMHKIFFCDYPFVFDAAAKTIILLCDAAIQKHSAVTQSMQQNLNPLAMMFRQQQIQPYLILKVRRDNIIQDSLHQLASKECQDLKKPLKVIFAGEDAVDEGGVRKEFFMLLIREILDPKFGMFTVYEDSQYMWFHQSLFQDDSRTVFLIGIMCGLAIYNQTIIPLPFPLALYKKLLREPVNLQDLAVLTPATAKGLQDLLNYDGDDVESVFCLNFTVTRDNYGQMEEIELKPGGNSIPVTRKNKAEYVKLYVDYLLNQACKEPFQLFSDGFYRVLKSDILSLFNANELMTLVAGKEDYDWKDLELHTGYKDEYNPTHPTIRMFWRVFHQLTQQQKKQFLLFLTGTDRIPILGMGEIKMIIIPYRASTVHLPVAHTCTNTLELPKYANERILKEKLVIALANNIGFGIR</sequence>
<dbReference type="FunFam" id="3.30.2160.10:FF:000004">
    <property type="entry name" value="probable E3 ubiquitin-protein ligase HERC4 isoform X1"/>
    <property type="match status" value="1"/>
</dbReference>
<dbReference type="Gene3D" id="3.30.2160.10">
    <property type="entry name" value="Hect, E3 ligase catalytic domain"/>
    <property type="match status" value="1"/>
</dbReference>
<dbReference type="Pfam" id="PF25390">
    <property type="entry name" value="WD40_RLD"/>
    <property type="match status" value="1"/>
</dbReference>
<evidence type="ECO:0000256" key="4">
    <source>
        <dbReference type="ARBA" id="ARBA00022737"/>
    </source>
</evidence>
<dbReference type="InterPro" id="IPR051709">
    <property type="entry name" value="Ub-ligase/GTPase-reg"/>
</dbReference>
<dbReference type="PROSITE" id="PS50012">
    <property type="entry name" value="RCC1_3"/>
    <property type="match status" value="6"/>
</dbReference>
<evidence type="ECO:0000256" key="8">
    <source>
        <dbReference type="SAM" id="MobiDB-lite"/>
    </source>
</evidence>
<dbReference type="Gene3D" id="3.30.2410.10">
    <property type="entry name" value="Hect, E3 ligase catalytic domain"/>
    <property type="match status" value="1"/>
</dbReference>
<dbReference type="PROSITE" id="PS00626">
    <property type="entry name" value="RCC1_2"/>
    <property type="match status" value="3"/>
</dbReference>
<dbReference type="GO" id="GO:0006511">
    <property type="term" value="P:ubiquitin-dependent protein catabolic process"/>
    <property type="evidence" value="ECO:0007669"/>
    <property type="project" value="TreeGrafter"/>
</dbReference>
<feature type="repeat" description="RCC1" evidence="7">
    <location>
        <begin position="70"/>
        <end position="119"/>
    </location>
</feature>
<dbReference type="InterPro" id="IPR000569">
    <property type="entry name" value="HECT_dom"/>
</dbReference>
<feature type="domain" description="HECT" evidence="9">
    <location>
        <begin position="788"/>
        <end position="1116"/>
    </location>
</feature>
<dbReference type="GO" id="GO:0061630">
    <property type="term" value="F:ubiquitin protein ligase activity"/>
    <property type="evidence" value="ECO:0007669"/>
    <property type="project" value="TreeGrafter"/>
</dbReference>
<organism evidence="10 11">
    <name type="scientific">Galendromus occidentalis</name>
    <name type="common">western predatory mite</name>
    <dbReference type="NCBI Taxonomy" id="34638"/>
    <lineage>
        <taxon>Eukaryota</taxon>
        <taxon>Metazoa</taxon>
        <taxon>Ecdysozoa</taxon>
        <taxon>Arthropoda</taxon>
        <taxon>Chelicerata</taxon>
        <taxon>Arachnida</taxon>
        <taxon>Acari</taxon>
        <taxon>Parasitiformes</taxon>
        <taxon>Mesostigmata</taxon>
        <taxon>Gamasina</taxon>
        <taxon>Phytoseioidea</taxon>
        <taxon>Phytoseiidae</taxon>
        <taxon>Typhlodrominae</taxon>
        <taxon>Galendromus</taxon>
    </lineage>
</organism>
<keyword evidence="10" id="KW-1185">Reference proteome</keyword>
<dbReference type="InterPro" id="IPR058923">
    <property type="entry name" value="RCC1-like_dom"/>
</dbReference>
<evidence type="ECO:0000259" key="9">
    <source>
        <dbReference type="PROSITE" id="PS50237"/>
    </source>
</evidence>
<keyword evidence="5 6" id="KW-0833">Ubl conjugation pathway</keyword>
<dbReference type="InterPro" id="IPR009091">
    <property type="entry name" value="RCC1/BLIP-II"/>
</dbReference>
<evidence type="ECO:0000256" key="6">
    <source>
        <dbReference type="PROSITE-ProRule" id="PRU00104"/>
    </source>
</evidence>
<dbReference type="KEGG" id="goe:100898284"/>
<keyword evidence="4" id="KW-0677">Repeat</keyword>
<reference evidence="11" key="1">
    <citation type="submission" date="2025-08" db="UniProtKB">
        <authorList>
            <consortium name="RefSeq"/>
        </authorList>
    </citation>
    <scope>IDENTIFICATION</scope>
</reference>
<dbReference type="InterPro" id="IPR000408">
    <property type="entry name" value="Reg_chr_condens"/>
</dbReference>
<evidence type="ECO:0000256" key="5">
    <source>
        <dbReference type="ARBA" id="ARBA00022786"/>
    </source>
</evidence>
<name>A0AAJ7WID4_9ACAR</name>
<evidence type="ECO:0000256" key="1">
    <source>
        <dbReference type="ARBA" id="ARBA00004496"/>
    </source>
</evidence>
<dbReference type="Gene3D" id="2.130.10.30">
    <property type="entry name" value="Regulator of chromosome condensation 1/beta-lactamase-inhibitor protein II"/>
    <property type="match status" value="2"/>
</dbReference>
<feature type="compositionally biased region" description="Basic and acidic residues" evidence="8">
    <location>
        <begin position="385"/>
        <end position="406"/>
    </location>
</feature>
<dbReference type="Proteomes" id="UP000694867">
    <property type="component" value="Unplaced"/>
</dbReference>
<feature type="region of interest" description="Disordered" evidence="8">
    <location>
        <begin position="378"/>
        <end position="408"/>
    </location>
</feature>
<dbReference type="SMART" id="SM00119">
    <property type="entry name" value="HECTc"/>
    <property type="match status" value="1"/>
</dbReference>
<dbReference type="PRINTS" id="PR00633">
    <property type="entry name" value="RCCNDNSATION"/>
</dbReference>
<proteinExistence type="predicted"/>
<dbReference type="PANTHER" id="PTHR45622">
    <property type="entry name" value="UBIQUITIN-PROTEIN LIGASE E3A-RELATED"/>
    <property type="match status" value="1"/>
</dbReference>
<accession>A0AAJ7WID4</accession>
<dbReference type="FunFam" id="3.30.2410.10:FF:000003">
    <property type="entry name" value="probable E3 ubiquitin-protein ligase HERC4 isoform X1"/>
    <property type="match status" value="1"/>
</dbReference>
<dbReference type="RefSeq" id="XP_028968234.1">
    <property type="nucleotide sequence ID" value="XM_029112401.1"/>
</dbReference>
<dbReference type="GeneID" id="100898284"/>
<evidence type="ECO:0000256" key="2">
    <source>
        <dbReference type="ARBA" id="ARBA00022490"/>
    </source>
</evidence>
<comment type="subcellular location">
    <subcellularLocation>
        <location evidence="1">Cytoplasm</location>
    </subcellularLocation>
</comment>
<protein>
    <submittedName>
        <fullName evidence="11">Probable E3 ubiquitin-protein ligase HERC4</fullName>
    </submittedName>
</protein>
<feature type="repeat" description="RCC1" evidence="7">
    <location>
        <begin position="173"/>
        <end position="225"/>
    </location>
</feature>
<evidence type="ECO:0000256" key="3">
    <source>
        <dbReference type="ARBA" id="ARBA00022679"/>
    </source>
</evidence>